<dbReference type="GO" id="GO:0005737">
    <property type="term" value="C:cytoplasm"/>
    <property type="evidence" value="ECO:0007669"/>
    <property type="project" value="TreeGrafter"/>
</dbReference>
<dbReference type="PANTHER" id="PTHR48070">
    <property type="entry name" value="ESTERASE OVCA2"/>
    <property type="match status" value="1"/>
</dbReference>
<dbReference type="Gene3D" id="3.40.50.1820">
    <property type="entry name" value="alpha/beta hydrolase"/>
    <property type="match status" value="1"/>
</dbReference>
<accession>A0AAN7HFU7</accession>
<organism evidence="3 4">
    <name type="scientific">Corynascus novoguineensis</name>
    <dbReference type="NCBI Taxonomy" id="1126955"/>
    <lineage>
        <taxon>Eukaryota</taxon>
        <taxon>Fungi</taxon>
        <taxon>Dikarya</taxon>
        <taxon>Ascomycota</taxon>
        <taxon>Pezizomycotina</taxon>
        <taxon>Sordariomycetes</taxon>
        <taxon>Sordariomycetidae</taxon>
        <taxon>Sordariales</taxon>
        <taxon>Chaetomiaceae</taxon>
        <taxon>Corynascus</taxon>
    </lineage>
</organism>
<protein>
    <submittedName>
        <fullName evidence="3">Serine hydrolase FSH</fullName>
    </submittedName>
</protein>
<evidence type="ECO:0000256" key="1">
    <source>
        <dbReference type="ARBA" id="ARBA00022801"/>
    </source>
</evidence>
<dbReference type="Proteomes" id="UP001303647">
    <property type="component" value="Unassembled WGS sequence"/>
</dbReference>
<dbReference type="InterPro" id="IPR050593">
    <property type="entry name" value="LovG"/>
</dbReference>
<reference evidence="3" key="2">
    <citation type="submission" date="2023-05" db="EMBL/GenBank/DDBJ databases">
        <authorList>
            <consortium name="Lawrence Berkeley National Laboratory"/>
            <person name="Steindorff A."/>
            <person name="Hensen N."/>
            <person name="Bonometti L."/>
            <person name="Westerberg I."/>
            <person name="Brannstrom I.O."/>
            <person name="Guillou S."/>
            <person name="Cros-Aarteil S."/>
            <person name="Calhoun S."/>
            <person name="Haridas S."/>
            <person name="Kuo A."/>
            <person name="Mondo S."/>
            <person name="Pangilinan J."/>
            <person name="Riley R."/>
            <person name="Labutti K."/>
            <person name="Andreopoulos B."/>
            <person name="Lipzen A."/>
            <person name="Chen C."/>
            <person name="Yanf M."/>
            <person name="Daum C."/>
            <person name="Ng V."/>
            <person name="Clum A."/>
            <person name="Ohm R."/>
            <person name="Martin F."/>
            <person name="Silar P."/>
            <person name="Natvig D."/>
            <person name="Lalanne C."/>
            <person name="Gautier V."/>
            <person name="Ament-Velasquez S.L."/>
            <person name="Kruys A."/>
            <person name="Hutchinson M.I."/>
            <person name="Powell A.J."/>
            <person name="Barry K."/>
            <person name="Miller A.N."/>
            <person name="Grigoriev I.V."/>
            <person name="Debuchy R."/>
            <person name="Gladieux P."/>
            <person name="Thoren M.H."/>
            <person name="Johannesson H."/>
        </authorList>
    </citation>
    <scope>NUCLEOTIDE SEQUENCE</scope>
    <source>
        <strain evidence="3">CBS 359.72</strain>
    </source>
</reference>
<name>A0AAN7HFU7_9PEZI</name>
<feature type="domain" description="Serine hydrolase" evidence="2">
    <location>
        <begin position="2"/>
        <end position="264"/>
    </location>
</feature>
<comment type="caution">
    <text evidence="3">The sequence shown here is derived from an EMBL/GenBank/DDBJ whole genome shotgun (WGS) entry which is preliminary data.</text>
</comment>
<evidence type="ECO:0000313" key="4">
    <source>
        <dbReference type="Proteomes" id="UP001303647"/>
    </source>
</evidence>
<evidence type="ECO:0000313" key="3">
    <source>
        <dbReference type="EMBL" id="KAK4243752.1"/>
    </source>
</evidence>
<dbReference type="GO" id="GO:0005634">
    <property type="term" value="C:nucleus"/>
    <property type="evidence" value="ECO:0007669"/>
    <property type="project" value="TreeGrafter"/>
</dbReference>
<keyword evidence="1 3" id="KW-0378">Hydrolase</keyword>
<dbReference type="InterPro" id="IPR005645">
    <property type="entry name" value="FSH-like_dom"/>
</dbReference>
<dbReference type="PANTHER" id="PTHR48070:SF4">
    <property type="entry name" value="ESTERASE ALNB"/>
    <property type="match status" value="1"/>
</dbReference>
<gene>
    <name evidence="3" type="ORF">C7999DRAFT_35901</name>
</gene>
<proteinExistence type="predicted"/>
<dbReference type="GO" id="GO:0019748">
    <property type="term" value="P:secondary metabolic process"/>
    <property type="evidence" value="ECO:0007669"/>
    <property type="project" value="TreeGrafter"/>
</dbReference>
<dbReference type="GO" id="GO:0016787">
    <property type="term" value="F:hydrolase activity"/>
    <property type="evidence" value="ECO:0007669"/>
    <property type="project" value="UniProtKB-KW"/>
</dbReference>
<dbReference type="Pfam" id="PF03959">
    <property type="entry name" value="FSH1"/>
    <property type="match status" value="1"/>
</dbReference>
<dbReference type="EMBL" id="MU857784">
    <property type="protein sequence ID" value="KAK4243752.1"/>
    <property type="molecule type" value="Genomic_DNA"/>
</dbReference>
<reference evidence="3" key="1">
    <citation type="journal article" date="2023" name="Mol. Phylogenet. Evol.">
        <title>Genome-scale phylogeny and comparative genomics of the fungal order Sordariales.</title>
        <authorList>
            <person name="Hensen N."/>
            <person name="Bonometti L."/>
            <person name="Westerberg I."/>
            <person name="Brannstrom I.O."/>
            <person name="Guillou S."/>
            <person name="Cros-Aarteil S."/>
            <person name="Calhoun S."/>
            <person name="Haridas S."/>
            <person name="Kuo A."/>
            <person name="Mondo S."/>
            <person name="Pangilinan J."/>
            <person name="Riley R."/>
            <person name="LaButti K."/>
            <person name="Andreopoulos B."/>
            <person name="Lipzen A."/>
            <person name="Chen C."/>
            <person name="Yan M."/>
            <person name="Daum C."/>
            <person name="Ng V."/>
            <person name="Clum A."/>
            <person name="Steindorff A."/>
            <person name="Ohm R.A."/>
            <person name="Martin F."/>
            <person name="Silar P."/>
            <person name="Natvig D.O."/>
            <person name="Lalanne C."/>
            <person name="Gautier V."/>
            <person name="Ament-Velasquez S.L."/>
            <person name="Kruys A."/>
            <person name="Hutchinson M.I."/>
            <person name="Powell A.J."/>
            <person name="Barry K."/>
            <person name="Miller A.N."/>
            <person name="Grigoriev I.V."/>
            <person name="Debuchy R."/>
            <person name="Gladieux P."/>
            <person name="Hiltunen Thoren M."/>
            <person name="Johannesson H."/>
        </authorList>
    </citation>
    <scope>NUCLEOTIDE SEQUENCE</scope>
    <source>
        <strain evidence="3">CBS 359.72</strain>
    </source>
</reference>
<evidence type="ECO:0000259" key="2">
    <source>
        <dbReference type="Pfam" id="PF03959"/>
    </source>
</evidence>
<dbReference type="InterPro" id="IPR029058">
    <property type="entry name" value="AB_hydrolase_fold"/>
</dbReference>
<dbReference type="SUPFAM" id="SSF53474">
    <property type="entry name" value="alpha/beta-Hydrolases"/>
    <property type="match status" value="1"/>
</dbReference>
<dbReference type="AlphaFoldDB" id="A0AAN7HFU7"/>
<sequence length="284" mass="31419">MKLLCLHGVGSSGSICESQFEPFVKAADPSYEFVFVNGPAASIRGPGMGGEYDGPFYSHTTGYTTKEMAEALDHLEAVVEEMGPFDGVVGFSQGAATAISYIYDQQTRHGRMPFGFALLFSSVCAFSPNSKYSKDVIERLAARGYDLEQSGVADASSLTPEERILWETILKVIKPLRDGQALLPDIDLNVYTHREHVDNAPRLLLPQLMGEKIKIPTFHMHGKRDAQFMRDMSLIARDMFDESLMRKAEHSGSHHPPNKDAEVRSAVRALEWAIGQSRKLGLLP</sequence>
<keyword evidence="4" id="KW-1185">Reference proteome</keyword>